<dbReference type="Pfam" id="PF05488">
    <property type="entry name" value="PAAR_motif"/>
    <property type="match status" value="1"/>
</dbReference>
<evidence type="ECO:0000313" key="1">
    <source>
        <dbReference type="EMBL" id="PTX64775.1"/>
    </source>
</evidence>
<organism evidence="1 2">
    <name type="scientific">Sulfitobacter mediterraneus</name>
    <dbReference type="NCBI Taxonomy" id="83219"/>
    <lineage>
        <taxon>Bacteria</taxon>
        <taxon>Pseudomonadati</taxon>
        <taxon>Pseudomonadota</taxon>
        <taxon>Alphaproteobacteria</taxon>
        <taxon>Rhodobacterales</taxon>
        <taxon>Roseobacteraceae</taxon>
        <taxon>Sulfitobacter</taxon>
    </lineage>
</organism>
<accession>A0A2T6C8Y5</accession>
<name>A0A2T6C8Y5_9RHOB</name>
<dbReference type="AlphaFoldDB" id="A0A2T6C8Y5"/>
<evidence type="ECO:0000313" key="2">
    <source>
        <dbReference type="Proteomes" id="UP000244092"/>
    </source>
</evidence>
<dbReference type="Proteomes" id="UP000244092">
    <property type="component" value="Unassembled WGS sequence"/>
</dbReference>
<dbReference type="OrthoDB" id="197187at2"/>
<comment type="caution">
    <text evidence="1">The sequence shown here is derived from an EMBL/GenBank/DDBJ whole genome shotgun (WGS) entry which is preliminary data.</text>
</comment>
<dbReference type="EMBL" id="QBKU01000015">
    <property type="protein sequence ID" value="PTX64775.1"/>
    <property type="molecule type" value="Genomic_DNA"/>
</dbReference>
<dbReference type="Gene3D" id="2.60.200.60">
    <property type="match status" value="2"/>
</dbReference>
<reference evidence="1 2" key="1">
    <citation type="submission" date="2018-04" db="EMBL/GenBank/DDBJ databases">
        <title>Genomic Encyclopedia of Archaeal and Bacterial Type Strains, Phase II (KMG-II): from individual species to whole genera.</title>
        <authorList>
            <person name="Goeker M."/>
        </authorList>
    </citation>
    <scope>NUCLEOTIDE SEQUENCE [LARGE SCALE GENOMIC DNA]</scope>
    <source>
        <strain evidence="1 2">DSM 12244</strain>
    </source>
</reference>
<sequence>MGMPQARMTDLHACALPTTPPPPVLPVPIPIAPPCLPTVMIGKLPAARVTDMTMAVPPHPIVKGSGTVLIGKLLAARIGDNCLCGGPIAKGEFTVLVGG</sequence>
<proteinExistence type="predicted"/>
<dbReference type="RefSeq" id="WP_025049900.1">
    <property type="nucleotide sequence ID" value="NZ_CANMAK010000001.1"/>
</dbReference>
<dbReference type="InterPro" id="IPR008727">
    <property type="entry name" value="PAAR_motif"/>
</dbReference>
<gene>
    <name evidence="1" type="ORF">C8N31_11544</name>
</gene>
<protein>
    <submittedName>
        <fullName evidence="1">PAAR motif-containing protein</fullName>
    </submittedName>
</protein>